<feature type="compositionally biased region" description="Polar residues" evidence="1">
    <location>
        <begin position="979"/>
        <end position="992"/>
    </location>
</feature>
<feature type="compositionally biased region" description="Low complexity" evidence="1">
    <location>
        <begin position="1111"/>
        <end position="1131"/>
    </location>
</feature>
<dbReference type="SMART" id="SM00494">
    <property type="entry name" value="ChtBD2"/>
    <property type="match status" value="1"/>
</dbReference>
<evidence type="ECO:0000313" key="4">
    <source>
        <dbReference type="Proteomes" id="UP000838756"/>
    </source>
</evidence>
<evidence type="ECO:0000259" key="2">
    <source>
        <dbReference type="PROSITE" id="PS50940"/>
    </source>
</evidence>
<dbReference type="Pfam" id="PF01607">
    <property type="entry name" value="CBM_14"/>
    <property type="match status" value="1"/>
</dbReference>
<feature type="region of interest" description="Disordered" evidence="1">
    <location>
        <begin position="1096"/>
        <end position="1131"/>
    </location>
</feature>
<dbReference type="Gene3D" id="2.170.140.10">
    <property type="entry name" value="Chitin binding domain"/>
    <property type="match status" value="1"/>
</dbReference>
<dbReference type="PANTHER" id="PTHR22933:SF42">
    <property type="entry name" value="FI18455P1-RELATED"/>
    <property type="match status" value="1"/>
</dbReference>
<dbReference type="EMBL" id="CAKXAJ010025707">
    <property type="protein sequence ID" value="CAH2242899.1"/>
    <property type="molecule type" value="Genomic_DNA"/>
</dbReference>
<dbReference type="Proteomes" id="UP000838756">
    <property type="component" value="Unassembled WGS sequence"/>
</dbReference>
<reference evidence="3" key="1">
    <citation type="submission" date="2022-03" db="EMBL/GenBank/DDBJ databases">
        <authorList>
            <person name="Lindestad O."/>
        </authorList>
    </citation>
    <scope>NUCLEOTIDE SEQUENCE</scope>
</reference>
<dbReference type="InterPro" id="IPR052976">
    <property type="entry name" value="Scoloptoxin-like"/>
</dbReference>
<dbReference type="PANTHER" id="PTHR22933">
    <property type="entry name" value="FI18007P1-RELATED"/>
    <property type="match status" value="1"/>
</dbReference>
<evidence type="ECO:0000313" key="3">
    <source>
        <dbReference type="EMBL" id="CAH2242899.1"/>
    </source>
</evidence>
<dbReference type="OrthoDB" id="8194050at2759"/>
<dbReference type="GO" id="GO:0008061">
    <property type="term" value="F:chitin binding"/>
    <property type="evidence" value="ECO:0007669"/>
    <property type="project" value="InterPro"/>
</dbReference>
<feature type="compositionally biased region" description="Low complexity" evidence="1">
    <location>
        <begin position="574"/>
        <end position="585"/>
    </location>
</feature>
<sequence>MRFQTRRSLSDFAFIEDVAFYVLYDSGEHPNHYTLVKCNVCIDDVMLGRCDFQVPSKHASGSEEQPKGESSNASEDSLFTKYTHSYREFIPQDLVRDLFVPPPSAESLTAIAQAMGAAGFEDYTEGKRTLVKRLIPPSNQPDLDIVEHLGVIGKANVDFPALPNIPSTGFNCKNVPTGYYADLETDCQVFHICDTSRKISFLCPNGTIFSQSHLICDWWFKVDCASAPALYESSVEYYSNEQKKAQRTSNLSKNPDRQQIGIDSNVRAESKRTPVTVPSTTERFLRHRQKLQSDTPPPNAQATARSYQTLFDISPTQRTAATAFEKRRKNLVQLIANNFGNPPSRTTVPVSDSSTHKSIIPAYDHNSLKEMQVAAETASFAQNQNRQYLQYNSNNKNFRPYPVYTPNLTASPPKTKSSPTLTTLYDIQAKHVPQYVEEATTKRQTLVPYTKSYVSTVNERREPYTRPGVSLLRDFLEKEKNKSISATTEKFEDTARSDKVESKLKSENKIAAETNDSFESVTKIPQTTRDEKISTYTIVDVYANSNPTTQVTTEQTYQERRDRLLRKLSADITDTNEPTTDTTLTEKYYGDQTNRPGLVVPPSLTPKTLHSLAIYYATALDNLSTTPPPEDDATTTPAFDAYEPIENSLPALFSRHTITKYSNLFGSDADKAELLEEIKLDPNSTFNDLAEDLTLEMSQGPLATSPQIRELAQVFTHALSAYLQDPVQFRKVLSDIRPTHPSFAEMLSSNDEAINTEPTTTVNEDDQEILGFSDDHKVKDHKISENSVRGGKALNIATDYPTTVEDFTTTTTTAGPSTSYYSTTPRSPFRCCGRISASYTTAPTPRQYYSTVNANKAAVKVNLLAVANHNEDTSTTENYTPFRNERLQNTKFVSRFGKPISPFDITPSTDYTEITTLPTAWGGEAFDSTLAPITNSHQMFESKKIKSTQSVTDPTPVYFTVTDSIDSVELENEEELQRAHSQSFVSPQSNGLRQGKQLKDDQKVVRKPSEDLEAPTQDGIDITTTTVQPSTTQPTTTLRDQTEALTTVTPISSSVFTSPDIDKSTNDFQWPTTFGNWHSTILDPITLNDGLSVTGPEEGVSETSQQTNGWTLDTATTPTTYSTTTDPTVSSTTNIEITSTDKQNERFGKLLRESTSTEPAQDLSTVTDTIVEKAKEIMEGMNATTTQKLMNVMKKTKSKSVKRLILLLVQTCDDDHNSTAEASKKALLEALMAVSPKDMDEIAKEEEATETPVTIPDTDFVKTTLYQRRMDRIPMQAVARRGKSLNVDVEAINSLSNPTTVQPTTITTESIKTEETTEYTTFSTVRPTLASRRGGRKFMPKTTEVEQTSTTIADRPIAEARLPAQIELKPQSDTRALELLRSLYTIAARWG</sequence>
<dbReference type="InterPro" id="IPR002557">
    <property type="entry name" value="Chitin-bd_dom"/>
</dbReference>
<protein>
    <submittedName>
        <fullName evidence="3">Jg14469 protein</fullName>
    </submittedName>
</protein>
<feature type="region of interest" description="Disordered" evidence="1">
    <location>
        <begin position="574"/>
        <end position="602"/>
    </location>
</feature>
<comment type="caution">
    <text evidence="3">The sequence shown here is derived from an EMBL/GenBank/DDBJ whole genome shotgun (WGS) entry which is preliminary data.</text>
</comment>
<name>A0A8S4RZ87_9NEOP</name>
<dbReference type="SUPFAM" id="SSF57625">
    <property type="entry name" value="Invertebrate chitin-binding proteins"/>
    <property type="match status" value="1"/>
</dbReference>
<proteinExistence type="predicted"/>
<evidence type="ECO:0000256" key="1">
    <source>
        <dbReference type="SAM" id="MobiDB-lite"/>
    </source>
</evidence>
<dbReference type="InterPro" id="IPR036508">
    <property type="entry name" value="Chitin-bd_dom_sf"/>
</dbReference>
<feature type="region of interest" description="Disordered" evidence="1">
    <location>
        <begin position="978"/>
        <end position="1001"/>
    </location>
</feature>
<gene>
    <name evidence="3" type="primary">jg14469</name>
    <name evidence="3" type="ORF">PAEG_LOCUS19117</name>
</gene>
<feature type="compositionally biased region" description="Polar residues" evidence="1">
    <location>
        <begin position="1101"/>
        <end position="1110"/>
    </location>
</feature>
<feature type="domain" description="Chitin-binding type-2" evidence="2">
    <location>
        <begin position="169"/>
        <end position="226"/>
    </location>
</feature>
<keyword evidence="4" id="KW-1185">Reference proteome</keyword>
<dbReference type="GO" id="GO:0005576">
    <property type="term" value="C:extracellular region"/>
    <property type="evidence" value="ECO:0007669"/>
    <property type="project" value="InterPro"/>
</dbReference>
<dbReference type="PROSITE" id="PS50940">
    <property type="entry name" value="CHIT_BIND_II"/>
    <property type="match status" value="1"/>
</dbReference>
<feature type="region of interest" description="Disordered" evidence="1">
    <location>
        <begin position="56"/>
        <end position="75"/>
    </location>
</feature>
<organism evidence="3 4">
    <name type="scientific">Pararge aegeria aegeria</name>
    <dbReference type="NCBI Taxonomy" id="348720"/>
    <lineage>
        <taxon>Eukaryota</taxon>
        <taxon>Metazoa</taxon>
        <taxon>Ecdysozoa</taxon>
        <taxon>Arthropoda</taxon>
        <taxon>Hexapoda</taxon>
        <taxon>Insecta</taxon>
        <taxon>Pterygota</taxon>
        <taxon>Neoptera</taxon>
        <taxon>Endopterygota</taxon>
        <taxon>Lepidoptera</taxon>
        <taxon>Glossata</taxon>
        <taxon>Ditrysia</taxon>
        <taxon>Papilionoidea</taxon>
        <taxon>Nymphalidae</taxon>
        <taxon>Satyrinae</taxon>
        <taxon>Satyrini</taxon>
        <taxon>Parargina</taxon>
        <taxon>Pararge</taxon>
    </lineage>
</organism>
<accession>A0A8S4RZ87</accession>